<reference evidence="2 3" key="1">
    <citation type="submission" date="2019-08" db="EMBL/GenBank/DDBJ databases">
        <title>In-depth cultivation of the pig gut microbiome towards novel bacterial diversity and tailored functional studies.</title>
        <authorList>
            <person name="Wylensek D."/>
            <person name="Hitch T.C.A."/>
            <person name="Clavel T."/>
        </authorList>
    </citation>
    <scope>NUCLEOTIDE SEQUENCE [LARGE SCALE GENOMIC DNA]</scope>
    <source>
        <strain evidence="2 3">WCA-389-WT-5B</strain>
    </source>
</reference>
<organism evidence="2 3">
    <name type="scientific">Acidaminococcus fermentans</name>
    <dbReference type="NCBI Taxonomy" id="905"/>
    <lineage>
        <taxon>Bacteria</taxon>
        <taxon>Bacillati</taxon>
        <taxon>Bacillota</taxon>
        <taxon>Negativicutes</taxon>
        <taxon>Acidaminococcales</taxon>
        <taxon>Acidaminococcaceae</taxon>
        <taxon>Acidaminococcus</taxon>
    </lineage>
</organism>
<proteinExistence type="predicted"/>
<gene>
    <name evidence="2" type="ORF">FX155_03595</name>
</gene>
<keyword evidence="1" id="KW-1133">Transmembrane helix</keyword>
<sequence>METLFQRLGRQLRSLFLKQLALGLAFLLAVLLLGGTLPGALLGSAAGLADTALFLWGVRRGMEKEPAQAALSMHRLMFLRIAVLLGFTLAALRGKWQPVLVLSGFLILNLGLIIQLARSRPGCRKP</sequence>
<dbReference type="OrthoDB" id="3035936at2"/>
<comment type="caution">
    <text evidence="2">The sequence shown here is derived from an EMBL/GenBank/DDBJ whole genome shotgun (WGS) entry which is preliminary data.</text>
</comment>
<accession>A0A6N7VJ52</accession>
<evidence type="ECO:0000256" key="1">
    <source>
        <dbReference type="SAM" id="Phobius"/>
    </source>
</evidence>
<keyword evidence="1" id="KW-0472">Membrane</keyword>
<protein>
    <submittedName>
        <fullName evidence="2">Uncharacterized protein</fullName>
    </submittedName>
</protein>
<feature type="transmembrane region" description="Helical" evidence="1">
    <location>
        <begin position="99"/>
        <end position="117"/>
    </location>
</feature>
<keyword evidence="1" id="KW-0812">Transmembrane</keyword>
<dbReference type="Proteomes" id="UP000441455">
    <property type="component" value="Unassembled WGS sequence"/>
</dbReference>
<dbReference type="RefSeq" id="WP_154487803.1">
    <property type="nucleotide sequence ID" value="NZ_VULN01000004.1"/>
</dbReference>
<feature type="transmembrane region" description="Helical" evidence="1">
    <location>
        <begin position="12"/>
        <end position="33"/>
    </location>
</feature>
<feature type="transmembrane region" description="Helical" evidence="1">
    <location>
        <begin position="77"/>
        <end position="93"/>
    </location>
</feature>
<name>A0A6N7VJ52_ACIFE</name>
<dbReference type="AlphaFoldDB" id="A0A6N7VJ52"/>
<dbReference type="EMBL" id="VULN01000004">
    <property type="protein sequence ID" value="MSS81694.1"/>
    <property type="molecule type" value="Genomic_DNA"/>
</dbReference>
<evidence type="ECO:0000313" key="3">
    <source>
        <dbReference type="Proteomes" id="UP000441455"/>
    </source>
</evidence>
<evidence type="ECO:0000313" key="2">
    <source>
        <dbReference type="EMBL" id="MSS81694.1"/>
    </source>
</evidence>